<dbReference type="Proteomes" id="UP000322225">
    <property type="component" value="Chromosome 6"/>
</dbReference>
<name>A0A5M6C7N3_9TREE</name>
<organism evidence="2 3">
    <name type="scientific">Kwoniella shandongensis</name>
    <dbReference type="NCBI Taxonomy" id="1734106"/>
    <lineage>
        <taxon>Eukaryota</taxon>
        <taxon>Fungi</taxon>
        <taxon>Dikarya</taxon>
        <taxon>Basidiomycota</taxon>
        <taxon>Agaricomycotina</taxon>
        <taxon>Tremellomycetes</taxon>
        <taxon>Tremellales</taxon>
        <taxon>Cryptococcaceae</taxon>
        <taxon>Kwoniella</taxon>
    </lineage>
</organism>
<reference evidence="2" key="1">
    <citation type="submission" date="2017-08" db="EMBL/GenBank/DDBJ databases">
        <authorList>
            <person name="Cuomo C."/>
            <person name="Billmyre B."/>
            <person name="Heitman J."/>
        </authorList>
    </citation>
    <scope>NUCLEOTIDE SEQUENCE</scope>
    <source>
        <strain evidence="2">CBS 12478</strain>
    </source>
</reference>
<feature type="compositionally biased region" description="Polar residues" evidence="1">
    <location>
        <begin position="244"/>
        <end position="259"/>
    </location>
</feature>
<feature type="compositionally biased region" description="Basic and acidic residues" evidence="1">
    <location>
        <begin position="146"/>
        <end position="171"/>
    </location>
</feature>
<feature type="compositionally biased region" description="Low complexity" evidence="1">
    <location>
        <begin position="204"/>
        <end position="229"/>
    </location>
</feature>
<feature type="compositionally biased region" description="Polar residues" evidence="1">
    <location>
        <begin position="120"/>
        <end position="141"/>
    </location>
</feature>
<feature type="region of interest" description="Disordered" evidence="1">
    <location>
        <begin position="78"/>
        <end position="229"/>
    </location>
</feature>
<feature type="compositionally biased region" description="Polar residues" evidence="1">
    <location>
        <begin position="36"/>
        <end position="55"/>
    </location>
</feature>
<evidence type="ECO:0000313" key="3">
    <source>
        <dbReference type="Proteomes" id="UP000322225"/>
    </source>
</evidence>
<feature type="compositionally biased region" description="Basic and acidic residues" evidence="1">
    <location>
        <begin position="268"/>
        <end position="285"/>
    </location>
</feature>
<feature type="compositionally biased region" description="Polar residues" evidence="1">
    <location>
        <begin position="189"/>
        <end position="203"/>
    </location>
</feature>
<evidence type="ECO:0000313" key="2">
    <source>
        <dbReference type="EMBL" id="WWD19291.1"/>
    </source>
</evidence>
<protein>
    <submittedName>
        <fullName evidence="2">Uncharacterized protein</fullName>
    </submittedName>
</protein>
<gene>
    <name evidence="2" type="ORF">CI109_103749</name>
</gene>
<dbReference type="EMBL" id="CP144056">
    <property type="protein sequence ID" value="WWD19291.1"/>
    <property type="molecule type" value="Genomic_DNA"/>
</dbReference>
<dbReference type="GeneID" id="43585856"/>
<dbReference type="AlphaFoldDB" id="A0A5M6C7N3"/>
<accession>A0A5M6C7N3</accession>
<feature type="region of interest" description="Disordered" evidence="1">
    <location>
        <begin position="1"/>
        <end position="64"/>
    </location>
</feature>
<proteinExistence type="predicted"/>
<dbReference type="KEGG" id="ksn:43585856"/>
<reference evidence="2" key="2">
    <citation type="submission" date="2024-01" db="EMBL/GenBank/DDBJ databases">
        <title>Comparative genomics of Cryptococcus and Kwoniella reveals pathogenesis evolution and contrasting modes of karyotype evolution via chromosome fusion or intercentromeric recombination.</title>
        <authorList>
            <person name="Coelho M.A."/>
            <person name="David-Palma M."/>
            <person name="Shea T."/>
            <person name="Bowers K."/>
            <person name="McGinley-Smith S."/>
            <person name="Mohammad A.W."/>
            <person name="Gnirke A."/>
            <person name="Yurkov A.M."/>
            <person name="Nowrousian M."/>
            <person name="Sun S."/>
            <person name="Cuomo C.A."/>
            <person name="Heitman J."/>
        </authorList>
    </citation>
    <scope>NUCLEOTIDE SEQUENCE</scope>
    <source>
        <strain evidence="2">CBS 12478</strain>
    </source>
</reference>
<keyword evidence="3" id="KW-1185">Reference proteome</keyword>
<evidence type="ECO:0000256" key="1">
    <source>
        <dbReference type="SAM" id="MobiDB-lite"/>
    </source>
</evidence>
<feature type="region of interest" description="Disordered" evidence="1">
    <location>
        <begin position="244"/>
        <end position="285"/>
    </location>
</feature>
<dbReference type="RefSeq" id="XP_031863911.1">
    <property type="nucleotide sequence ID" value="XM_032001748.1"/>
</dbReference>
<sequence>MSIITPSCKTPRRARPRDVKSSSQTPIRTPVRSLAPLQNNSSIANILTSPASQNKPEGKPGKVAKECEKWEVALALRKGSSKLPIKLNDKDAKRHPQPRLQLQLDPQPQPQPRPQAKVELQSQALPSPQDDISSVVLNTHTPVGRVESRAEVRVNDVEEDEKPKSNRKSDPSHAGIHNEKKRKRKRSDSISTFHPSVKPPTTRSDSTLSSSSSSSPLSLSSSSSSSSSSSCSFISSLPELALATSPSRTPAPCQRTSEQPVVPSRSGSGKELESGHKEAVCTSSSRDHPLLPTITKMIILRHLHHWMFPKQVPQHPPIIQNFVLCPHYAIISFVRHLDSLSNSVLSKHVVMTQNRPQPCCI</sequence>